<dbReference type="SUPFAM" id="SSF50685">
    <property type="entry name" value="Barwin-like endoglucanases"/>
    <property type="match status" value="1"/>
</dbReference>
<comment type="caution">
    <text evidence="4">The sequence shown here is derived from an EMBL/GenBank/DDBJ whole genome shotgun (WGS) entry which is preliminary data.</text>
</comment>
<sequence length="192" mass="20270">MCFFGGKSCPMCESGDPFPYYKREQRWVLESPVSSVIFDSIHKSSSISTMKFLSLFVSAVAATFVAADTLQYDPIYDQGSESLDVVACSDGANGLLTQGFTTFNSLPTFPNIGAFGAVTGWNSPECGTCWQIVYTNSNGAQTTLNAIAVDHAGSGLINLSEEAMNTLTNGNAVQFGAVPVTATQVAKSVCGL</sequence>
<dbReference type="CDD" id="cd22778">
    <property type="entry name" value="DPBB_CEPL-like"/>
    <property type="match status" value="1"/>
</dbReference>
<comment type="similarity">
    <text evidence="2">Belongs to the cerato-platanin family.</text>
</comment>
<protein>
    <submittedName>
        <fullName evidence="4">Cerato-platanin-domain-containing protein</fullName>
    </submittedName>
</protein>
<evidence type="ECO:0000313" key="4">
    <source>
        <dbReference type="EMBL" id="KAJ3999688.1"/>
    </source>
</evidence>
<dbReference type="Gene3D" id="2.40.40.10">
    <property type="entry name" value="RlpA-like domain"/>
    <property type="match status" value="1"/>
</dbReference>
<gene>
    <name evidence="4" type="ORF">F5050DRAFT_876622</name>
</gene>
<evidence type="ECO:0000256" key="2">
    <source>
        <dbReference type="ARBA" id="ARBA00010421"/>
    </source>
</evidence>
<dbReference type="Pfam" id="PF07249">
    <property type="entry name" value="Cerato-platanin"/>
    <property type="match status" value="1"/>
</dbReference>
<evidence type="ECO:0000313" key="5">
    <source>
        <dbReference type="Proteomes" id="UP001163828"/>
    </source>
</evidence>
<accession>A0ABQ8QMU6</accession>
<name>A0ABQ8QMU6_9AGAR</name>
<keyword evidence="5" id="KW-1185">Reference proteome</keyword>
<reference evidence="4" key="1">
    <citation type="submission" date="2022-08" db="EMBL/GenBank/DDBJ databases">
        <authorList>
            <consortium name="DOE Joint Genome Institute"/>
            <person name="Min B."/>
            <person name="Riley R."/>
            <person name="Sierra-Patev S."/>
            <person name="Naranjo-Ortiz M."/>
            <person name="Looney B."/>
            <person name="Konkel Z."/>
            <person name="Slot J.C."/>
            <person name="Sakamoto Y."/>
            <person name="Steenwyk J.L."/>
            <person name="Rokas A."/>
            <person name="Carro J."/>
            <person name="Camarero S."/>
            <person name="Ferreira P."/>
            <person name="Molpeceres G."/>
            <person name="Ruiz-Duenas F.J."/>
            <person name="Serrano A."/>
            <person name="Henrissat B."/>
            <person name="Drula E."/>
            <person name="Hughes K.W."/>
            <person name="Mata J.L."/>
            <person name="Ishikawa N.K."/>
            <person name="Vargas-Isla R."/>
            <person name="Ushijima S."/>
            <person name="Smith C.A."/>
            <person name="Ahrendt S."/>
            <person name="Andreopoulos W."/>
            <person name="He G."/>
            <person name="Labutti K."/>
            <person name="Lipzen A."/>
            <person name="Ng V."/>
            <person name="Sandor L."/>
            <person name="Barry K."/>
            <person name="Martinez A.T."/>
            <person name="Xiao Y."/>
            <person name="Gibbons J.G."/>
            <person name="Terashima K."/>
            <person name="Hibbett D.S."/>
            <person name="Grigoriev I.V."/>
        </authorList>
    </citation>
    <scope>NUCLEOTIDE SEQUENCE</scope>
    <source>
        <strain evidence="4">TFB10827</strain>
    </source>
</reference>
<evidence type="ECO:0000256" key="3">
    <source>
        <dbReference type="ARBA" id="ARBA00022525"/>
    </source>
</evidence>
<dbReference type="InterPro" id="IPR036908">
    <property type="entry name" value="RlpA-like_sf"/>
</dbReference>
<organism evidence="4 5">
    <name type="scientific">Lentinula boryana</name>
    <dbReference type="NCBI Taxonomy" id="40481"/>
    <lineage>
        <taxon>Eukaryota</taxon>
        <taxon>Fungi</taxon>
        <taxon>Dikarya</taxon>
        <taxon>Basidiomycota</taxon>
        <taxon>Agaricomycotina</taxon>
        <taxon>Agaricomycetes</taxon>
        <taxon>Agaricomycetidae</taxon>
        <taxon>Agaricales</taxon>
        <taxon>Marasmiineae</taxon>
        <taxon>Omphalotaceae</taxon>
        <taxon>Lentinula</taxon>
    </lineage>
</organism>
<comment type="subcellular location">
    <subcellularLocation>
        <location evidence="1">Secreted</location>
    </subcellularLocation>
</comment>
<keyword evidence="3" id="KW-0964">Secreted</keyword>
<proteinExistence type="inferred from homology"/>
<dbReference type="Proteomes" id="UP001163828">
    <property type="component" value="Unassembled WGS sequence"/>
</dbReference>
<dbReference type="EMBL" id="MU790534">
    <property type="protein sequence ID" value="KAJ3999688.1"/>
    <property type="molecule type" value="Genomic_DNA"/>
</dbReference>
<evidence type="ECO:0000256" key="1">
    <source>
        <dbReference type="ARBA" id="ARBA00004613"/>
    </source>
</evidence>
<dbReference type="InterPro" id="IPR010829">
    <property type="entry name" value="Cerato-platanin"/>
</dbReference>